<reference evidence="4 5" key="1">
    <citation type="journal article" date="2016" name="Nat. Commun.">
        <title>Thousands of microbial genomes shed light on interconnected biogeochemical processes in an aquifer system.</title>
        <authorList>
            <person name="Anantharaman K."/>
            <person name="Brown C.T."/>
            <person name="Hug L.A."/>
            <person name="Sharon I."/>
            <person name="Castelle C.J."/>
            <person name="Probst A.J."/>
            <person name="Thomas B.C."/>
            <person name="Singh A."/>
            <person name="Wilkins M.J."/>
            <person name="Karaoz U."/>
            <person name="Brodie E.L."/>
            <person name="Williams K.H."/>
            <person name="Hubbard S.S."/>
            <person name="Banfield J.F."/>
        </authorList>
    </citation>
    <scope>NUCLEOTIDE SEQUENCE [LARGE SCALE GENOMIC DNA]</scope>
</reference>
<dbReference type="AlphaFoldDB" id="A0A1F5CBW8"/>
<accession>A0A1F5CBW8</accession>
<evidence type="ECO:0000259" key="3">
    <source>
        <dbReference type="Pfam" id="PF01467"/>
    </source>
</evidence>
<dbReference type="PANTHER" id="PTHR43793:SF1">
    <property type="entry name" value="FAD SYNTHASE"/>
    <property type="match status" value="1"/>
</dbReference>
<comment type="caution">
    <text evidence="4">The sequence shown here is derived from an EMBL/GenBank/DDBJ whole genome shotgun (WGS) entry which is preliminary data.</text>
</comment>
<dbReference type="Proteomes" id="UP000177197">
    <property type="component" value="Unassembled WGS sequence"/>
</dbReference>
<evidence type="ECO:0000313" key="5">
    <source>
        <dbReference type="Proteomes" id="UP000177197"/>
    </source>
</evidence>
<dbReference type="InterPro" id="IPR050385">
    <property type="entry name" value="Archaeal_FAD_synthase"/>
</dbReference>
<evidence type="ECO:0000256" key="1">
    <source>
        <dbReference type="ARBA" id="ARBA00022679"/>
    </source>
</evidence>
<protein>
    <recommendedName>
        <fullName evidence="3">Cytidyltransferase-like domain-containing protein</fullName>
    </recommendedName>
</protein>
<keyword evidence="1" id="KW-0808">Transferase</keyword>
<dbReference type="GO" id="GO:0016779">
    <property type="term" value="F:nucleotidyltransferase activity"/>
    <property type="evidence" value="ECO:0007669"/>
    <property type="project" value="UniProtKB-KW"/>
</dbReference>
<gene>
    <name evidence="4" type="ORF">A3I30_03640</name>
</gene>
<evidence type="ECO:0000313" key="4">
    <source>
        <dbReference type="EMBL" id="OGD40355.1"/>
    </source>
</evidence>
<evidence type="ECO:0000256" key="2">
    <source>
        <dbReference type="ARBA" id="ARBA00022695"/>
    </source>
</evidence>
<name>A0A1F5CBW8_9BACT</name>
<dbReference type="Pfam" id="PF01467">
    <property type="entry name" value="CTP_transf_like"/>
    <property type="match status" value="1"/>
</dbReference>
<feature type="domain" description="Cytidyltransferase-like" evidence="3">
    <location>
        <begin position="12"/>
        <end position="104"/>
    </location>
</feature>
<dbReference type="SUPFAM" id="SSF52374">
    <property type="entry name" value="Nucleotidylyl transferase"/>
    <property type="match status" value="1"/>
</dbReference>
<dbReference type="InterPro" id="IPR014729">
    <property type="entry name" value="Rossmann-like_a/b/a_fold"/>
</dbReference>
<dbReference type="InterPro" id="IPR004821">
    <property type="entry name" value="Cyt_trans-like"/>
</dbReference>
<dbReference type="EMBL" id="MEYV01000010">
    <property type="protein sequence ID" value="OGD40355.1"/>
    <property type="molecule type" value="Genomic_DNA"/>
</dbReference>
<dbReference type="Gene3D" id="3.40.50.620">
    <property type="entry name" value="HUPs"/>
    <property type="match status" value="1"/>
</dbReference>
<proteinExistence type="predicted"/>
<keyword evidence="2" id="KW-0548">Nucleotidyltransferase</keyword>
<organism evidence="4 5">
    <name type="scientific">Candidatus Azambacteria bacterium RIFCSPLOWO2_02_FULL_44_14</name>
    <dbReference type="NCBI Taxonomy" id="1797306"/>
    <lineage>
        <taxon>Bacteria</taxon>
        <taxon>Candidatus Azamiibacteriota</taxon>
    </lineage>
</organism>
<dbReference type="PANTHER" id="PTHR43793">
    <property type="entry name" value="FAD SYNTHASE"/>
    <property type="match status" value="1"/>
</dbReference>
<sequence>MGNKKTIMVAVSGGFDPIHIGHIRMFQEAKKLGSELVVILNNDNWLKKKKGFVFMPQRERKEVIEAVKGVDRVIITGHKANPGDMSVCAELKKIRPNVFANGGDRKLHNVPETSVCKSISCKMVFNVGRGGKVQSSSRLAANYVKNIAKK</sequence>
<dbReference type="NCBIfam" id="TIGR00125">
    <property type="entry name" value="cyt_tran_rel"/>
    <property type="match status" value="1"/>
</dbReference>